<sequence>MSIQAESQSLAPSGIINLFTVDTSPVGGPLLRFIMGSDNDQPVKFGGVEYQPIDIQFDGLETTGQGALPTPKIRVSNVDGLAQAIISTWGDLLGCTLYRLRTYKRFLDGQPDADPEAFYGPDVFRFERKTSENAVYIEWELSAAIDQEGKMLPGRTIIRDTCLWRYRVFNPSTGQFDYSKAECPYTGNQYFDINDMPVSSPALDYPSRRLNCCRVRFGNKPLPFGGFPGVQRVNV</sequence>
<dbReference type="NCBIfam" id="TIGR01600">
    <property type="entry name" value="phage_tail_L"/>
    <property type="match status" value="1"/>
</dbReference>
<accession>A0ABW5DKM5</accession>
<organism evidence="1 2">
    <name type="scientific">Chelativorans composti</name>
    <dbReference type="NCBI Taxonomy" id="768533"/>
    <lineage>
        <taxon>Bacteria</taxon>
        <taxon>Pseudomonadati</taxon>
        <taxon>Pseudomonadota</taxon>
        <taxon>Alphaproteobacteria</taxon>
        <taxon>Hyphomicrobiales</taxon>
        <taxon>Phyllobacteriaceae</taxon>
        <taxon>Chelativorans</taxon>
    </lineage>
</organism>
<protein>
    <submittedName>
        <fullName evidence="1">Phage minor tail protein L</fullName>
    </submittedName>
</protein>
<dbReference type="Pfam" id="PF05100">
    <property type="entry name" value="Phage_tail_L"/>
    <property type="match status" value="1"/>
</dbReference>
<reference evidence="2" key="1">
    <citation type="journal article" date="2019" name="Int. J. Syst. Evol. Microbiol.">
        <title>The Global Catalogue of Microorganisms (GCM) 10K type strain sequencing project: providing services to taxonomists for standard genome sequencing and annotation.</title>
        <authorList>
            <consortium name="The Broad Institute Genomics Platform"/>
            <consortium name="The Broad Institute Genome Sequencing Center for Infectious Disease"/>
            <person name="Wu L."/>
            <person name="Ma J."/>
        </authorList>
    </citation>
    <scope>NUCLEOTIDE SEQUENCE [LARGE SCALE GENOMIC DNA]</scope>
    <source>
        <strain evidence="2">KCTC 23707</strain>
    </source>
</reference>
<dbReference type="InterPro" id="IPR006487">
    <property type="entry name" value="Phage_lambda_L"/>
</dbReference>
<proteinExistence type="predicted"/>
<comment type="caution">
    <text evidence="1">The sequence shown here is derived from an EMBL/GenBank/DDBJ whole genome shotgun (WGS) entry which is preliminary data.</text>
</comment>
<dbReference type="Proteomes" id="UP001597373">
    <property type="component" value="Unassembled WGS sequence"/>
</dbReference>
<gene>
    <name evidence="1" type="ORF">ACFSMZ_15175</name>
</gene>
<keyword evidence="2" id="KW-1185">Reference proteome</keyword>
<evidence type="ECO:0000313" key="1">
    <source>
        <dbReference type="EMBL" id="MFD2261090.1"/>
    </source>
</evidence>
<name>A0ABW5DKM5_9HYPH</name>
<dbReference type="RefSeq" id="WP_345098513.1">
    <property type="nucleotide sequence ID" value="NZ_BAABGS010000017.1"/>
</dbReference>
<dbReference type="EMBL" id="JBHUIR010000059">
    <property type="protein sequence ID" value="MFD2261090.1"/>
    <property type="molecule type" value="Genomic_DNA"/>
</dbReference>
<evidence type="ECO:0000313" key="2">
    <source>
        <dbReference type="Proteomes" id="UP001597373"/>
    </source>
</evidence>